<keyword evidence="3" id="KW-1185">Reference proteome</keyword>
<gene>
    <name evidence="2" type="ORF">DRW48_04475</name>
</gene>
<accession>A0A344PI38</accession>
<keyword evidence="1" id="KW-1133">Transmembrane helix</keyword>
<protein>
    <recommendedName>
        <fullName evidence="4">LPS-assembly lipoprotein</fullName>
    </recommendedName>
</protein>
<dbReference type="Proteomes" id="UP000252023">
    <property type="component" value="Chromosome"/>
</dbReference>
<organism evidence="2 3">
    <name type="scientific">Paracoccus suum</name>
    <dbReference type="NCBI Taxonomy" id="2259340"/>
    <lineage>
        <taxon>Bacteria</taxon>
        <taxon>Pseudomonadati</taxon>
        <taxon>Pseudomonadota</taxon>
        <taxon>Alphaproteobacteria</taxon>
        <taxon>Rhodobacterales</taxon>
        <taxon>Paracoccaceae</taxon>
        <taxon>Paracoccus</taxon>
    </lineage>
</organism>
<dbReference type="PROSITE" id="PS51318">
    <property type="entry name" value="TAT"/>
    <property type="match status" value="1"/>
</dbReference>
<dbReference type="GO" id="GO:0043165">
    <property type="term" value="P:Gram-negative-bacterium-type cell outer membrane assembly"/>
    <property type="evidence" value="ECO:0007669"/>
    <property type="project" value="InterPro"/>
</dbReference>
<evidence type="ECO:0000313" key="3">
    <source>
        <dbReference type="Proteomes" id="UP000252023"/>
    </source>
</evidence>
<evidence type="ECO:0000313" key="2">
    <source>
        <dbReference type="EMBL" id="AXC49043.1"/>
    </source>
</evidence>
<sequence>MSSPERAPGRGHPGPFTKGISRRAVIAGFGAVLALAACGFTPAYGPAGSGGKLRGRVRLQDPKTPDDFAFNARMAERLGGEGSGYTLSYGLTLAATPQIRSLDDMTSRFALNGQASFRLTDAAGKIVTEGEVSSFSSYAASGTTVATVAAEADARARLATMLADQVMTRLLAAPIL</sequence>
<dbReference type="Pfam" id="PF04390">
    <property type="entry name" value="LptE"/>
    <property type="match status" value="1"/>
</dbReference>
<dbReference type="EMBL" id="CP030918">
    <property type="protein sequence ID" value="AXC49043.1"/>
    <property type="molecule type" value="Genomic_DNA"/>
</dbReference>
<keyword evidence="1" id="KW-0472">Membrane</keyword>
<dbReference type="Gene3D" id="3.30.160.150">
    <property type="entry name" value="Lipoprotein like domain"/>
    <property type="match status" value="1"/>
</dbReference>
<reference evidence="3" key="1">
    <citation type="submission" date="2018-07" db="EMBL/GenBank/DDBJ databases">
        <title>Genome sequencing of Paracoccus sp. SC2-6.</title>
        <authorList>
            <person name="Heo J."/>
            <person name="Kim S.-J."/>
            <person name="Kwon S.-W."/>
        </authorList>
    </citation>
    <scope>NUCLEOTIDE SEQUENCE [LARGE SCALE GENOMIC DNA]</scope>
    <source>
        <strain evidence="3">SC2-6</strain>
    </source>
</reference>
<dbReference type="RefSeq" id="WP_114075362.1">
    <property type="nucleotide sequence ID" value="NZ_CP030918.1"/>
</dbReference>
<evidence type="ECO:0008006" key="4">
    <source>
        <dbReference type="Google" id="ProtNLM"/>
    </source>
</evidence>
<dbReference type="InterPro" id="IPR006311">
    <property type="entry name" value="TAT_signal"/>
</dbReference>
<dbReference type="GO" id="GO:0019867">
    <property type="term" value="C:outer membrane"/>
    <property type="evidence" value="ECO:0007669"/>
    <property type="project" value="InterPro"/>
</dbReference>
<keyword evidence="1" id="KW-0812">Transmembrane</keyword>
<evidence type="ECO:0000256" key="1">
    <source>
        <dbReference type="SAM" id="Phobius"/>
    </source>
</evidence>
<feature type="transmembrane region" description="Helical" evidence="1">
    <location>
        <begin position="20"/>
        <end position="44"/>
    </location>
</feature>
<dbReference type="InterPro" id="IPR007485">
    <property type="entry name" value="LPS_assembly_LptE"/>
</dbReference>
<dbReference type="KEGG" id="pars:DRW48_04475"/>
<name>A0A344PI38_9RHOB</name>
<proteinExistence type="predicted"/>
<dbReference type="AlphaFoldDB" id="A0A344PI38"/>
<dbReference type="OrthoDB" id="7629596at2"/>